<dbReference type="GO" id="GO:0005886">
    <property type="term" value="C:plasma membrane"/>
    <property type="evidence" value="ECO:0000318"/>
    <property type="project" value="GO_Central"/>
</dbReference>
<dbReference type="GO" id="GO:0005794">
    <property type="term" value="C:Golgi apparatus"/>
    <property type="evidence" value="ECO:0000318"/>
    <property type="project" value="GO_Central"/>
</dbReference>
<reference evidence="12" key="4">
    <citation type="submission" date="2015-04" db="UniProtKB">
        <authorList>
            <consortium name="EnsemblPlants"/>
        </authorList>
    </citation>
    <scope>IDENTIFICATION</scope>
    <source>
        <strain evidence="12">cv. Jemalong A17</strain>
    </source>
</reference>
<dbReference type="Proteomes" id="UP000002051">
    <property type="component" value="Unassembled WGS sequence"/>
</dbReference>
<reference evidence="9" key="2">
    <citation type="submission" date="2012-05" db="EMBL/GenBank/DDBJ databases">
        <authorList>
            <person name="Krishnakumar V."/>
            <person name="Cheung F."/>
            <person name="Xiao Y."/>
            <person name="Chan A."/>
            <person name="Moskal W.A."/>
            <person name="Town C.D."/>
        </authorList>
    </citation>
    <scope>NUCLEOTIDE SEQUENCE</scope>
</reference>
<dbReference type="EMBL" id="PSQE01000001">
    <property type="protein sequence ID" value="RHN79757.1"/>
    <property type="molecule type" value="Genomic_DNA"/>
</dbReference>
<feature type="transmembrane region" description="Helical" evidence="8">
    <location>
        <begin position="37"/>
        <end position="59"/>
    </location>
</feature>
<evidence type="ECO:0000256" key="1">
    <source>
        <dbReference type="ARBA" id="ARBA00004477"/>
    </source>
</evidence>
<reference evidence="11" key="6">
    <citation type="journal article" date="2018" name="Nat. Plants">
        <title>Whole-genome landscape of Medicago truncatula symbiotic genes.</title>
        <authorList>
            <person name="Pecrix Y."/>
            <person name="Gamas P."/>
            <person name="Carrere S."/>
        </authorList>
    </citation>
    <scope>NUCLEOTIDE SEQUENCE</scope>
    <source>
        <tissue evidence="11">Leaves</tissue>
    </source>
</reference>
<dbReference type="EMBL" id="CM001217">
    <property type="protein sequence ID" value="KEH42205.1"/>
    <property type="molecule type" value="Genomic_DNA"/>
</dbReference>
<proteinExistence type="evidence at transcript level"/>
<evidence type="ECO:0000256" key="4">
    <source>
        <dbReference type="ARBA" id="ARBA00022692"/>
    </source>
</evidence>
<dbReference type="PANTHER" id="PTHR21181">
    <property type="match status" value="1"/>
</dbReference>
<evidence type="ECO:0000313" key="13">
    <source>
        <dbReference type="Proteomes" id="UP000002051"/>
    </source>
</evidence>
<dbReference type="KEGG" id="mtr:25483982"/>
<evidence type="ECO:0000313" key="14">
    <source>
        <dbReference type="Proteomes" id="UP000265566"/>
    </source>
</evidence>
<protein>
    <submittedName>
        <fullName evidence="10">Membrane magnesium transporter</fullName>
    </submittedName>
    <submittedName>
        <fullName evidence="11">Putative magnesium transporter</fullName>
    </submittedName>
</protein>
<comment type="similarity">
    <text evidence="2">Belongs to the membrane magnesium transporter (TC 1.A.67) family.</text>
</comment>
<reference evidence="10 13" key="1">
    <citation type="journal article" date="2011" name="Nature">
        <title>The Medicago genome provides insight into the evolution of rhizobial symbioses.</title>
        <authorList>
            <person name="Young N.D."/>
            <person name="Debelle F."/>
            <person name="Oldroyd G.E."/>
            <person name="Geurts R."/>
            <person name="Cannon S.B."/>
            <person name="Udvardi M.K."/>
            <person name="Benedito V.A."/>
            <person name="Mayer K.F."/>
            <person name="Gouzy J."/>
            <person name="Schoof H."/>
            <person name="Van de Peer Y."/>
            <person name="Proost S."/>
            <person name="Cook D.R."/>
            <person name="Meyers B.C."/>
            <person name="Spannagl M."/>
            <person name="Cheung F."/>
            <person name="De Mita S."/>
            <person name="Krishnakumar V."/>
            <person name="Gundlach H."/>
            <person name="Zhou S."/>
            <person name="Mudge J."/>
            <person name="Bharti A.K."/>
            <person name="Murray J.D."/>
            <person name="Naoumkina M.A."/>
            <person name="Rosen B."/>
            <person name="Silverstein K.A."/>
            <person name="Tang H."/>
            <person name="Rombauts S."/>
            <person name="Zhao P.X."/>
            <person name="Zhou P."/>
            <person name="Barbe V."/>
            <person name="Bardou P."/>
            <person name="Bechner M."/>
            <person name="Bellec A."/>
            <person name="Berger A."/>
            <person name="Berges H."/>
            <person name="Bidwell S."/>
            <person name="Bisseling T."/>
            <person name="Choisne N."/>
            <person name="Couloux A."/>
            <person name="Denny R."/>
            <person name="Deshpande S."/>
            <person name="Dai X."/>
            <person name="Doyle J.J."/>
            <person name="Dudez A.M."/>
            <person name="Farmer A.D."/>
            <person name="Fouteau S."/>
            <person name="Franken C."/>
            <person name="Gibelin C."/>
            <person name="Gish J."/>
            <person name="Goldstein S."/>
            <person name="Gonzalez A.J."/>
            <person name="Green P.J."/>
            <person name="Hallab A."/>
            <person name="Hartog M."/>
            <person name="Hua A."/>
            <person name="Humphray S.J."/>
            <person name="Jeong D.H."/>
            <person name="Jing Y."/>
            <person name="Jocker A."/>
            <person name="Kenton S.M."/>
            <person name="Kim D.J."/>
            <person name="Klee K."/>
            <person name="Lai H."/>
            <person name="Lang C."/>
            <person name="Lin S."/>
            <person name="Macmil S.L."/>
            <person name="Magdelenat G."/>
            <person name="Matthews L."/>
            <person name="McCorrison J."/>
            <person name="Monaghan E.L."/>
            <person name="Mun J.H."/>
            <person name="Najar F.Z."/>
            <person name="Nicholson C."/>
            <person name="Noirot C."/>
            <person name="O'Bleness M."/>
            <person name="Paule C.R."/>
            <person name="Poulain J."/>
            <person name="Prion F."/>
            <person name="Qin B."/>
            <person name="Qu C."/>
            <person name="Retzel E.F."/>
            <person name="Riddle C."/>
            <person name="Sallet E."/>
            <person name="Samain S."/>
            <person name="Samson N."/>
            <person name="Sanders I."/>
            <person name="Saurat O."/>
            <person name="Scarpelli C."/>
            <person name="Schiex T."/>
            <person name="Segurens B."/>
            <person name="Severin A.J."/>
            <person name="Sherrier D.J."/>
            <person name="Shi R."/>
            <person name="Sims S."/>
            <person name="Singer S.R."/>
            <person name="Sinharoy S."/>
            <person name="Sterck L."/>
            <person name="Viollet A."/>
            <person name="Wang B.B."/>
            <person name="Wang K."/>
            <person name="Wang M."/>
            <person name="Wang X."/>
            <person name="Warfsmann J."/>
            <person name="Weissenbach J."/>
            <person name="White D.D."/>
            <person name="White J.D."/>
            <person name="Wiley G.B."/>
            <person name="Wincker P."/>
            <person name="Xing Y."/>
            <person name="Yang L."/>
            <person name="Yao Z."/>
            <person name="Ying F."/>
            <person name="Zhai J."/>
            <person name="Zhou L."/>
            <person name="Zuber A."/>
            <person name="Denarie J."/>
            <person name="Dixon R.A."/>
            <person name="May G.D."/>
            <person name="Schwartz D.C."/>
            <person name="Rogers J."/>
            <person name="Quetier F."/>
            <person name="Town C.D."/>
            <person name="Roe B.A."/>
        </authorList>
    </citation>
    <scope>NUCLEOTIDE SEQUENCE [LARGE SCALE GENOMIC DNA]</scope>
    <source>
        <strain evidence="10">A17</strain>
        <strain evidence="12 13">cv. Jemalong A17</strain>
    </source>
</reference>
<evidence type="ECO:0000256" key="3">
    <source>
        <dbReference type="ARBA" id="ARBA00011276"/>
    </source>
</evidence>
<evidence type="ECO:0000313" key="12">
    <source>
        <dbReference type="EnsemblPlants" id="KEH42205"/>
    </source>
</evidence>
<comment type="subcellular location">
    <subcellularLocation>
        <location evidence="1">Endoplasmic reticulum membrane</location>
        <topology evidence="1">Multi-pass membrane protein</topology>
    </subcellularLocation>
</comment>
<reference evidence="14" key="5">
    <citation type="journal article" date="2018" name="Nat. Plants">
        <title>Whole-genome landscape of Medicago truncatula symbiotic genes.</title>
        <authorList>
            <person name="Pecrix Y."/>
            <person name="Staton S.E."/>
            <person name="Sallet E."/>
            <person name="Lelandais-Briere C."/>
            <person name="Moreau S."/>
            <person name="Carrere S."/>
            <person name="Blein T."/>
            <person name="Jardinaud M.F."/>
            <person name="Latrasse D."/>
            <person name="Zouine M."/>
            <person name="Zahm M."/>
            <person name="Kreplak J."/>
            <person name="Mayjonade B."/>
            <person name="Satge C."/>
            <person name="Perez M."/>
            <person name="Cauet S."/>
            <person name="Marande W."/>
            <person name="Chantry-Darmon C."/>
            <person name="Lopez-Roques C."/>
            <person name="Bouchez O."/>
            <person name="Berard A."/>
            <person name="Debelle F."/>
            <person name="Munos S."/>
            <person name="Bendahmane A."/>
            <person name="Berges H."/>
            <person name="Niebel A."/>
            <person name="Buitink J."/>
            <person name="Frugier F."/>
            <person name="Benhamed M."/>
            <person name="Crespi M."/>
            <person name="Gouzy J."/>
            <person name="Gamas P."/>
        </authorList>
    </citation>
    <scope>NUCLEOTIDE SEQUENCE [LARGE SCALE GENOMIC DNA]</scope>
    <source>
        <strain evidence="14">cv. Jemalong A17</strain>
    </source>
</reference>
<dbReference type="GO" id="GO:0022890">
    <property type="term" value="F:inorganic cation transmembrane transporter activity"/>
    <property type="evidence" value="ECO:0000318"/>
    <property type="project" value="GO_Central"/>
</dbReference>
<dbReference type="Proteomes" id="UP000265566">
    <property type="component" value="Chromosome 1"/>
</dbReference>
<dbReference type="EnsemblPlants" id="KEH42205">
    <property type="protein sequence ID" value="KEH42205"/>
    <property type="gene ID" value="MTR_1g063370"/>
</dbReference>
<reference evidence="10 13" key="3">
    <citation type="journal article" date="2014" name="BMC Genomics">
        <title>An improved genome release (version Mt4.0) for the model legume Medicago truncatula.</title>
        <authorList>
            <person name="Tang H."/>
            <person name="Krishnakumar V."/>
            <person name="Bidwell S."/>
            <person name="Rosen B."/>
            <person name="Chan A."/>
            <person name="Zhou S."/>
            <person name="Gentzbittel L."/>
            <person name="Childs K.L."/>
            <person name="Yandell M."/>
            <person name="Gundlach H."/>
            <person name="Mayer K.F."/>
            <person name="Schwartz D.C."/>
            <person name="Town C.D."/>
        </authorList>
    </citation>
    <scope>GENOME REANNOTATION</scope>
    <source>
        <strain evidence="10">A17</strain>
        <strain evidence="12 13">cv. Jemalong A17</strain>
    </source>
</reference>
<keyword evidence="5" id="KW-0256">Endoplasmic reticulum</keyword>
<evidence type="ECO:0000256" key="6">
    <source>
        <dbReference type="ARBA" id="ARBA00022989"/>
    </source>
</evidence>
<sequence length="106" mass="11921">MGLGFTIGFIGVLILFHAAYSTIQYRTLLKITEEEFSGSPLIVVIELTLGLLLCTWAALNVPGKFLCILPDSDENRIVSLPGNLDFMIFNHRGKIFPVEMNERLRH</sequence>
<dbReference type="AlphaFoldDB" id="I3SW37"/>
<evidence type="ECO:0000256" key="7">
    <source>
        <dbReference type="ARBA" id="ARBA00023136"/>
    </source>
</evidence>
<keyword evidence="7 8" id="KW-0472">Membrane</keyword>
<organism evidence="9">
    <name type="scientific">Medicago truncatula</name>
    <name type="common">Barrel medic</name>
    <name type="synonym">Medicago tribuloides</name>
    <dbReference type="NCBI Taxonomy" id="3880"/>
    <lineage>
        <taxon>Eukaryota</taxon>
        <taxon>Viridiplantae</taxon>
        <taxon>Streptophyta</taxon>
        <taxon>Embryophyta</taxon>
        <taxon>Tracheophyta</taxon>
        <taxon>Spermatophyta</taxon>
        <taxon>Magnoliopsida</taxon>
        <taxon>eudicotyledons</taxon>
        <taxon>Gunneridae</taxon>
        <taxon>Pentapetalae</taxon>
        <taxon>rosids</taxon>
        <taxon>fabids</taxon>
        <taxon>Fabales</taxon>
        <taxon>Fabaceae</taxon>
        <taxon>Papilionoideae</taxon>
        <taxon>50 kb inversion clade</taxon>
        <taxon>NPAAA clade</taxon>
        <taxon>Hologalegina</taxon>
        <taxon>IRL clade</taxon>
        <taxon>Trifolieae</taxon>
        <taxon>Medicago</taxon>
    </lineage>
</organism>
<evidence type="ECO:0000256" key="2">
    <source>
        <dbReference type="ARBA" id="ARBA00006109"/>
    </source>
</evidence>
<evidence type="ECO:0000256" key="5">
    <source>
        <dbReference type="ARBA" id="ARBA00022824"/>
    </source>
</evidence>
<evidence type="ECO:0000256" key="8">
    <source>
        <dbReference type="SAM" id="Phobius"/>
    </source>
</evidence>
<dbReference type="Gramene" id="rna3589">
    <property type="protein sequence ID" value="RHN79757.1"/>
    <property type="gene ID" value="gene3589"/>
</dbReference>
<dbReference type="PANTHER" id="PTHR21181:SF7">
    <property type="entry name" value="ER MEMBRANE PROTEIN COMPLEX SUBUNIT 5"/>
    <property type="match status" value="1"/>
</dbReference>
<comment type="subunit">
    <text evidence="3">Component of the ER membrane protein complex (EMC).</text>
</comment>
<keyword evidence="4 8" id="KW-0812">Transmembrane</keyword>
<dbReference type="Pfam" id="PF10270">
    <property type="entry name" value="MMgT"/>
    <property type="match status" value="1"/>
</dbReference>
<evidence type="ECO:0000313" key="9">
    <source>
        <dbReference type="EMBL" id="AFK44479.1"/>
    </source>
</evidence>
<accession>I3SW37</accession>
<keyword evidence="6 8" id="KW-1133">Transmembrane helix</keyword>
<dbReference type="InterPro" id="IPR018937">
    <property type="entry name" value="MMgT"/>
</dbReference>
<name>I3SW37_MEDTR</name>
<gene>
    <name evidence="12" type="primary">25483982</name>
    <name evidence="10" type="ordered locus">MTR_1g063370</name>
    <name evidence="11" type="ORF">MtrunA17_Chr1g0180781</name>
</gene>
<dbReference type="STRING" id="3880.I3SW37"/>
<dbReference type="HOGENOM" id="CLU_122437_4_0_1"/>
<dbReference type="GO" id="GO:0072546">
    <property type="term" value="C:EMC complex"/>
    <property type="evidence" value="ECO:0000318"/>
    <property type="project" value="GO_Central"/>
</dbReference>
<dbReference type="EMBL" id="BT144685">
    <property type="protein sequence ID" value="AFK44479.1"/>
    <property type="molecule type" value="mRNA"/>
</dbReference>
<evidence type="ECO:0000313" key="10">
    <source>
        <dbReference type="EMBL" id="KEH42205.1"/>
    </source>
</evidence>
<dbReference type="GO" id="GO:0005769">
    <property type="term" value="C:early endosome"/>
    <property type="evidence" value="ECO:0000318"/>
    <property type="project" value="GO_Central"/>
</dbReference>
<evidence type="ECO:0000313" key="11">
    <source>
        <dbReference type="EMBL" id="RHN79757.1"/>
    </source>
</evidence>
<dbReference type="OrthoDB" id="44756at2759"/>
<keyword evidence="13" id="KW-1185">Reference proteome</keyword>